<feature type="transmembrane region" description="Helical" evidence="8">
    <location>
        <begin position="126"/>
        <end position="146"/>
    </location>
</feature>
<dbReference type="EMBL" id="JAMFTS010000005">
    <property type="protein sequence ID" value="KAJ4756446.1"/>
    <property type="molecule type" value="Genomic_DNA"/>
</dbReference>
<feature type="transmembrane region" description="Helical" evidence="8">
    <location>
        <begin position="152"/>
        <end position="172"/>
    </location>
</feature>
<dbReference type="PANTHER" id="PTHR21493:SF246">
    <property type="entry name" value="GOT1_SFT2-LIKE VESCICLE TRANSPORT PROTEIN FAMILY"/>
    <property type="match status" value="1"/>
</dbReference>
<reference evidence="9" key="1">
    <citation type="submission" date="2022-08" db="EMBL/GenBank/DDBJ databases">
        <authorList>
            <person name="Marques A."/>
        </authorList>
    </citation>
    <scope>NUCLEOTIDE SEQUENCE</scope>
    <source>
        <strain evidence="9">RhyPub2mFocal</strain>
        <tissue evidence="9">Leaves</tissue>
    </source>
</reference>
<keyword evidence="4" id="KW-0333">Golgi apparatus</keyword>
<keyword evidence="3 8" id="KW-1133">Transmembrane helix</keyword>
<dbReference type="GO" id="GO:0042147">
    <property type="term" value="P:retrograde transport, endosome to Golgi"/>
    <property type="evidence" value="ECO:0007669"/>
    <property type="project" value="InterPro"/>
</dbReference>
<comment type="caution">
    <text evidence="9">The sequence shown here is derived from an EMBL/GenBank/DDBJ whole genome shotgun (WGS) entry which is preliminary data.</text>
</comment>
<dbReference type="InterPro" id="IPR007305">
    <property type="entry name" value="Vesicle_transpt_Got1/SFT2"/>
</dbReference>
<sequence length="250" mass="28308">MFGSSQGQTPYGAKKKLGRELEKQTNKFSQKKKKKGLELGSWKLEEHKALTSTKPGAYVTFPVTTPAFGFTDSGLHRRHPDPFSQSQFQVFQGLTVYRTGLLDFNLYKVASFSVRMAYEISEIKKVGIGLIGFGFFFSFLGVILFFDRGLLALGNLFFLSGVGLLLGFPYMFQLFTSTRNLKGTIPFFLGIFLIFVRWPIFGIIMEIYGSFVLFSGFGPSIKVFLCQIPVLGWIIQYPLQIYDKTRHLFG</sequence>
<evidence type="ECO:0000256" key="2">
    <source>
        <dbReference type="ARBA" id="ARBA00022692"/>
    </source>
</evidence>
<evidence type="ECO:0000256" key="4">
    <source>
        <dbReference type="ARBA" id="ARBA00023034"/>
    </source>
</evidence>
<evidence type="ECO:0000256" key="7">
    <source>
        <dbReference type="SAM" id="MobiDB-lite"/>
    </source>
</evidence>
<feature type="transmembrane region" description="Helical" evidence="8">
    <location>
        <begin position="184"/>
        <end position="205"/>
    </location>
</feature>
<feature type="region of interest" description="Disordered" evidence="7">
    <location>
        <begin position="1"/>
        <end position="35"/>
    </location>
</feature>
<dbReference type="GO" id="GO:0000139">
    <property type="term" value="C:Golgi membrane"/>
    <property type="evidence" value="ECO:0007669"/>
    <property type="project" value="UniProtKB-SubCell"/>
</dbReference>
<keyword evidence="5 8" id="KW-0472">Membrane</keyword>
<dbReference type="AlphaFoldDB" id="A0AAV8CPW4"/>
<feature type="transmembrane region" description="Helical" evidence="8">
    <location>
        <begin position="211"/>
        <end position="235"/>
    </location>
</feature>
<evidence type="ECO:0000313" key="9">
    <source>
        <dbReference type="EMBL" id="KAJ4756446.1"/>
    </source>
</evidence>
<dbReference type="Proteomes" id="UP001140206">
    <property type="component" value="Chromosome 5"/>
</dbReference>
<name>A0AAV8CPW4_9POAL</name>
<keyword evidence="10" id="KW-1185">Reference proteome</keyword>
<dbReference type="PANTHER" id="PTHR21493">
    <property type="entry name" value="CGI-141-RELATED/LIPASE CONTAINING PROTEIN"/>
    <property type="match status" value="1"/>
</dbReference>
<evidence type="ECO:0000256" key="8">
    <source>
        <dbReference type="SAM" id="Phobius"/>
    </source>
</evidence>
<proteinExistence type="inferred from homology"/>
<keyword evidence="2 8" id="KW-0812">Transmembrane</keyword>
<dbReference type="Pfam" id="PF04178">
    <property type="entry name" value="Got1"/>
    <property type="match status" value="1"/>
</dbReference>
<evidence type="ECO:0000256" key="1">
    <source>
        <dbReference type="ARBA" id="ARBA00004653"/>
    </source>
</evidence>
<dbReference type="GO" id="GO:0006888">
    <property type="term" value="P:endoplasmic reticulum to Golgi vesicle-mediated transport"/>
    <property type="evidence" value="ECO:0007669"/>
    <property type="project" value="InterPro"/>
</dbReference>
<organism evidence="9 10">
    <name type="scientific">Rhynchospora pubera</name>
    <dbReference type="NCBI Taxonomy" id="906938"/>
    <lineage>
        <taxon>Eukaryota</taxon>
        <taxon>Viridiplantae</taxon>
        <taxon>Streptophyta</taxon>
        <taxon>Embryophyta</taxon>
        <taxon>Tracheophyta</taxon>
        <taxon>Spermatophyta</taxon>
        <taxon>Magnoliopsida</taxon>
        <taxon>Liliopsida</taxon>
        <taxon>Poales</taxon>
        <taxon>Cyperaceae</taxon>
        <taxon>Cyperoideae</taxon>
        <taxon>Rhynchosporeae</taxon>
        <taxon>Rhynchospora</taxon>
    </lineage>
</organism>
<evidence type="ECO:0000256" key="5">
    <source>
        <dbReference type="ARBA" id="ARBA00023136"/>
    </source>
</evidence>
<evidence type="ECO:0000256" key="3">
    <source>
        <dbReference type="ARBA" id="ARBA00022989"/>
    </source>
</evidence>
<accession>A0AAV8CPW4</accession>
<dbReference type="GO" id="GO:0005829">
    <property type="term" value="C:cytosol"/>
    <property type="evidence" value="ECO:0007669"/>
    <property type="project" value="GOC"/>
</dbReference>
<evidence type="ECO:0000256" key="6">
    <source>
        <dbReference type="ARBA" id="ARBA00025799"/>
    </source>
</evidence>
<comment type="similarity">
    <text evidence="6">Belongs to the GOT1 family.</text>
</comment>
<protein>
    <submittedName>
        <fullName evidence="9">Got1/Sft2-like vescicle transport protein family</fullName>
    </submittedName>
</protein>
<evidence type="ECO:0000313" key="10">
    <source>
        <dbReference type="Proteomes" id="UP001140206"/>
    </source>
</evidence>
<comment type="subcellular location">
    <subcellularLocation>
        <location evidence="1">Golgi apparatus membrane</location>
        <topology evidence="1">Multi-pass membrane protein</topology>
    </subcellularLocation>
</comment>
<gene>
    <name evidence="9" type="ORF">LUZ62_090851</name>
</gene>
<dbReference type="InterPro" id="IPR045176">
    <property type="entry name" value="Got1"/>
</dbReference>